<dbReference type="Proteomes" id="UP000019322">
    <property type="component" value="Chromosome"/>
</dbReference>
<dbReference type="InterPro" id="IPR008651">
    <property type="entry name" value="Uncharacterised_HicB"/>
</dbReference>
<sequence length="114" mass="12937">MANVLTYQNYTGSVEYSHEDRCFFGKIEFINDLITFEATSVDELETNFQEAVESYMLTCKELGKEPQKQFNGVFNIRPGVELHMAAARKAMEVGMSLNAYIKSLIAKDTHLSIN</sequence>
<dbReference type="EMBL" id="CP007201">
    <property type="protein sequence ID" value="AHJ14085.1"/>
    <property type="molecule type" value="Genomic_DNA"/>
</dbReference>
<dbReference type="RefSeq" id="WP_025345914.1">
    <property type="nucleotide sequence ID" value="NZ_CP007201.1"/>
</dbReference>
<dbReference type="Pfam" id="PF05534">
    <property type="entry name" value="HicB"/>
    <property type="match status" value="1"/>
</dbReference>
<organism evidence="1 2">
    <name type="scientific">Sulfurospirillum multivorans (strain DM 12446 / JCM 15788 / NBRC 109480)</name>
    <dbReference type="NCBI Taxonomy" id="1150621"/>
    <lineage>
        <taxon>Bacteria</taxon>
        <taxon>Pseudomonadati</taxon>
        <taxon>Campylobacterota</taxon>
        <taxon>Epsilonproteobacteria</taxon>
        <taxon>Campylobacterales</taxon>
        <taxon>Sulfurospirillaceae</taxon>
        <taxon>Sulfurospirillum</taxon>
    </lineage>
</organism>
<protein>
    <submittedName>
        <fullName evidence="1">HicB family protein</fullName>
    </submittedName>
</protein>
<dbReference type="AlphaFoldDB" id="A0AA86E0S0"/>
<evidence type="ECO:0000313" key="2">
    <source>
        <dbReference type="Proteomes" id="UP000019322"/>
    </source>
</evidence>
<proteinExistence type="predicted"/>
<dbReference type="KEGG" id="smul:SMUL_2848"/>
<evidence type="ECO:0000313" key="1">
    <source>
        <dbReference type="EMBL" id="AHJ14085.1"/>
    </source>
</evidence>
<reference evidence="1 2" key="1">
    <citation type="journal article" date="2014" name="Environ. Microbiol.">
        <title>Insights into organohalide respiration and the versatile catabolism of Sulfurospirillum multivorans gained from comparative genomics and physiological studies.</title>
        <authorList>
            <person name="Goris T."/>
            <person name="Schubert T."/>
            <person name="Gadkari J."/>
            <person name="Wubet T."/>
            <person name="Tarkka M."/>
            <person name="Buscot F."/>
            <person name="Adrian L."/>
            <person name="Diekert G."/>
        </authorList>
    </citation>
    <scope>NUCLEOTIDE SEQUENCE [LARGE SCALE GENOMIC DNA]</scope>
    <source>
        <strain evidence="2">DM 12446 / JCM 15788 / NBRC 109480</strain>
    </source>
</reference>
<name>A0AA86E0S0_SULMK</name>
<dbReference type="SUPFAM" id="SSF143100">
    <property type="entry name" value="TTHA1013/TTHA0281-like"/>
    <property type="match status" value="1"/>
</dbReference>
<gene>
    <name evidence="1" type="ORF">SMUL_2848</name>
</gene>
<accession>A0AA86E0S0</accession>
<dbReference type="InterPro" id="IPR035069">
    <property type="entry name" value="TTHA1013/TTHA0281-like"/>
</dbReference>